<evidence type="ECO:0000256" key="5">
    <source>
        <dbReference type="ARBA" id="ARBA00023015"/>
    </source>
</evidence>
<dbReference type="PANTHER" id="PTHR46481:SF10">
    <property type="entry name" value="ZINC FINGER BED DOMAIN-CONTAINING PROTEIN 39"/>
    <property type="match status" value="1"/>
</dbReference>
<evidence type="ECO:0000313" key="13">
    <source>
        <dbReference type="Proteomes" id="UP000677228"/>
    </source>
</evidence>
<evidence type="ECO:0000256" key="2">
    <source>
        <dbReference type="ARBA" id="ARBA00022723"/>
    </source>
</evidence>
<reference evidence="11" key="1">
    <citation type="submission" date="2021-02" db="EMBL/GenBank/DDBJ databases">
        <authorList>
            <person name="Nowell W R."/>
        </authorList>
    </citation>
    <scope>NUCLEOTIDE SEQUENCE</scope>
</reference>
<keyword evidence="4" id="KW-0862">Zinc</keyword>
<organism evidence="11 13">
    <name type="scientific">Didymodactylos carnosus</name>
    <dbReference type="NCBI Taxonomy" id="1234261"/>
    <lineage>
        <taxon>Eukaryota</taxon>
        <taxon>Metazoa</taxon>
        <taxon>Spiralia</taxon>
        <taxon>Gnathifera</taxon>
        <taxon>Rotifera</taxon>
        <taxon>Eurotatoria</taxon>
        <taxon>Bdelloidea</taxon>
        <taxon>Philodinida</taxon>
        <taxon>Philodinidae</taxon>
        <taxon>Didymodactylos</taxon>
    </lineage>
</organism>
<dbReference type="Proteomes" id="UP000677228">
    <property type="component" value="Unassembled WGS sequence"/>
</dbReference>
<feature type="region of interest" description="Disordered" evidence="9">
    <location>
        <begin position="98"/>
        <end position="198"/>
    </location>
</feature>
<proteinExistence type="predicted"/>
<evidence type="ECO:0000259" key="10">
    <source>
        <dbReference type="PROSITE" id="PS50808"/>
    </source>
</evidence>
<dbReference type="PANTHER" id="PTHR46481">
    <property type="entry name" value="ZINC FINGER BED DOMAIN-CONTAINING PROTEIN 4"/>
    <property type="match status" value="1"/>
</dbReference>
<sequence>MVKRSLKKPSAQNSTESTDPPSHSISTPISSHSTISKQSASSISIGNDNNSNKDGENDKETKEINEEDILLPHFDMGELTKIRQRHYQRQKQQKLINAATVVSKRGNSSDELLIPLKRPSRPKKKETKTTTPTHHSPPPDQHRPRRYIYNKYKKAKSKTKAKNTNNNNSNKTTTTNTNNNNSESSDEGGTTDPTISSSMWKHFTRNEERTKAKCNLCTNTSKEFKTKTGNTSSCRRHLFSVHHLKEFAPAGGMNAQLSITSLEKRELNQLCIEGIIEDGRSFGDLRRSGMMKIINGLRPGFRPPHRNTVQRSLKRLYNNKRSALKQQLKLVPNLCITTDFWSDKRAKSYLGKLLTGHFVTNDYKFNSTVLSFTSFSQQHTAVNINEAIKHELQKLHIENKVSTVTADGAANMRLTLDVLNTDTKRIWCMAHRLHLVVTNGLCLWLKNRSGGDDEDFYDDSVTLISTEDDNDI</sequence>
<dbReference type="GO" id="GO:0005634">
    <property type="term" value="C:nucleus"/>
    <property type="evidence" value="ECO:0007669"/>
    <property type="project" value="UniProtKB-SubCell"/>
</dbReference>
<dbReference type="InterPro" id="IPR003656">
    <property type="entry name" value="Znf_BED"/>
</dbReference>
<comment type="subcellular location">
    <subcellularLocation>
        <location evidence="1">Nucleus</location>
    </subcellularLocation>
</comment>
<feature type="compositionally biased region" description="Low complexity" evidence="9">
    <location>
        <begin position="162"/>
        <end position="181"/>
    </location>
</feature>
<keyword evidence="3 8" id="KW-0863">Zinc-finger</keyword>
<dbReference type="EMBL" id="CAJNOK010001406">
    <property type="protein sequence ID" value="CAF0810293.1"/>
    <property type="molecule type" value="Genomic_DNA"/>
</dbReference>
<evidence type="ECO:0000256" key="7">
    <source>
        <dbReference type="ARBA" id="ARBA00023242"/>
    </source>
</evidence>
<feature type="compositionally biased region" description="Polar residues" evidence="9">
    <location>
        <begin position="187"/>
        <end position="198"/>
    </location>
</feature>
<evidence type="ECO:0000256" key="8">
    <source>
        <dbReference type="PROSITE-ProRule" id="PRU00027"/>
    </source>
</evidence>
<name>A0A8S2D0I6_9BILA</name>
<feature type="compositionally biased region" description="Low complexity" evidence="9">
    <location>
        <begin position="17"/>
        <end position="50"/>
    </location>
</feature>
<dbReference type="InterPro" id="IPR012337">
    <property type="entry name" value="RNaseH-like_sf"/>
</dbReference>
<feature type="region of interest" description="Disordered" evidence="9">
    <location>
        <begin position="1"/>
        <end position="70"/>
    </location>
</feature>
<evidence type="ECO:0000256" key="4">
    <source>
        <dbReference type="ARBA" id="ARBA00022833"/>
    </source>
</evidence>
<comment type="caution">
    <text evidence="11">The sequence shown here is derived from an EMBL/GenBank/DDBJ whole genome shotgun (WGS) entry which is preliminary data.</text>
</comment>
<dbReference type="EMBL" id="CAJOBA010001406">
    <property type="protein sequence ID" value="CAF3594098.1"/>
    <property type="molecule type" value="Genomic_DNA"/>
</dbReference>
<dbReference type="Proteomes" id="UP000682733">
    <property type="component" value="Unassembled WGS sequence"/>
</dbReference>
<feature type="domain" description="BED-type" evidence="10">
    <location>
        <begin position="194"/>
        <end position="242"/>
    </location>
</feature>
<keyword evidence="7" id="KW-0539">Nucleus</keyword>
<accession>A0A8S2D0I6</accession>
<dbReference type="GO" id="GO:0003677">
    <property type="term" value="F:DNA binding"/>
    <property type="evidence" value="ECO:0007669"/>
    <property type="project" value="InterPro"/>
</dbReference>
<evidence type="ECO:0000256" key="1">
    <source>
        <dbReference type="ARBA" id="ARBA00004123"/>
    </source>
</evidence>
<evidence type="ECO:0000313" key="11">
    <source>
        <dbReference type="EMBL" id="CAF0810293.1"/>
    </source>
</evidence>
<keyword evidence="2" id="KW-0479">Metal-binding</keyword>
<dbReference type="GO" id="GO:0008270">
    <property type="term" value="F:zinc ion binding"/>
    <property type="evidence" value="ECO:0007669"/>
    <property type="project" value="UniProtKB-KW"/>
</dbReference>
<keyword evidence="6" id="KW-0804">Transcription</keyword>
<keyword evidence="5" id="KW-0805">Transcription regulation</keyword>
<feature type="compositionally biased region" description="Basic and acidic residues" evidence="9">
    <location>
        <begin position="51"/>
        <end position="64"/>
    </location>
</feature>
<protein>
    <recommendedName>
        <fullName evidence="10">BED-type domain-containing protein</fullName>
    </recommendedName>
</protein>
<evidence type="ECO:0000313" key="12">
    <source>
        <dbReference type="EMBL" id="CAF3594098.1"/>
    </source>
</evidence>
<dbReference type="AlphaFoldDB" id="A0A8S2D0I6"/>
<evidence type="ECO:0000256" key="3">
    <source>
        <dbReference type="ARBA" id="ARBA00022771"/>
    </source>
</evidence>
<dbReference type="SUPFAM" id="SSF53098">
    <property type="entry name" value="Ribonuclease H-like"/>
    <property type="match status" value="1"/>
</dbReference>
<dbReference type="InterPro" id="IPR052035">
    <property type="entry name" value="ZnF_BED_domain_contain"/>
</dbReference>
<gene>
    <name evidence="11" type="ORF">OVA965_LOCUS5111</name>
    <name evidence="12" type="ORF">TMI583_LOCUS5109</name>
</gene>
<dbReference type="PROSITE" id="PS50808">
    <property type="entry name" value="ZF_BED"/>
    <property type="match status" value="1"/>
</dbReference>
<feature type="compositionally biased region" description="Basic residues" evidence="9">
    <location>
        <begin position="143"/>
        <end position="161"/>
    </location>
</feature>
<evidence type="ECO:0000256" key="9">
    <source>
        <dbReference type="SAM" id="MobiDB-lite"/>
    </source>
</evidence>
<evidence type="ECO:0000256" key="6">
    <source>
        <dbReference type="ARBA" id="ARBA00023163"/>
    </source>
</evidence>
<dbReference type="Pfam" id="PF02892">
    <property type="entry name" value="zf-BED"/>
    <property type="match status" value="1"/>
</dbReference>